<dbReference type="Proteomes" id="UP000326396">
    <property type="component" value="Linkage Group LG1"/>
</dbReference>
<comment type="caution">
    <text evidence="1">The sequence shown here is derived from an EMBL/GenBank/DDBJ whole genome shotgun (WGS) entry which is preliminary data.</text>
</comment>
<evidence type="ECO:0000313" key="2">
    <source>
        <dbReference type="Proteomes" id="UP000326396"/>
    </source>
</evidence>
<keyword evidence="2" id="KW-1185">Reference proteome</keyword>
<evidence type="ECO:0000313" key="1">
    <source>
        <dbReference type="EMBL" id="KAD7478451.1"/>
    </source>
</evidence>
<reference evidence="1 2" key="1">
    <citation type="submission" date="2019-05" db="EMBL/GenBank/DDBJ databases">
        <title>Mikania micrantha, genome provides insights into the molecular mechanism of rapid growth.</title>
        <authorList>
            <person name="Liu B."/>
        </authorList>
    </citation>
    <scope>NUCLEOTIDE SEQUENCE [LARGE SCALE GENOMIC DNA]</scope>
    <source>
        <strain evidence="1">NLD-2019</strain>
        <tissue evidence="1">Leaf</tissue>
    </source>
</reference>
<name>A0A5N6Q3A0_9ASTR</name>
<proteinExistence type="predicted"/>
<organism evidence="1 2">
    <name type="scientific">Mikania micrantha</name>
    <name type="common">bitter vine</name>
    <dbReference type="NCBI Taxonomy" id="192012"/>
    <lineage>
        <taxon>Eukaryota</taxon>
        <taxon>Viridiplantae</taxon>
        <taxon>Streptophyta</taxon>
        <taxon>Embryophyta</taxon>
        <taxon>Tracheophyta</taxon>
        <taxon>Spermatophyta</taxon>
        <taxon>Magnoliopsida</taxon>
        <taxon>eudicotyledons</taxon>
        <taxon>Gunneridae</taxon>
        <taxon>Pentapetalae</taxon>
        <taxon>asterids</taxon>
        <taxon>campanulids</taxon>
        <taxon>Asterales</taxon>
        <taxon>Asteraceae</taxon>
        <taxon>Asteroideae</taxon>
        <taxon>Heliantheae alliance</taxon>
        <taxon>Eupatorieae</taxon>
        <taxon>Mikania</taxon>
    </lineage>
</organism>
<accession>A0A5N6Q3A0</accession>
<sequence length="233" mass="27425">MMFSIEALAMAGVDYSGWGMDFEEWERMEMGPPPPHLYADEQEQEEKHEYEYEREYEHEEEVIMMTTTNVTDVLCGSIKSKNQETYVFDERNKEGGDDFTTKSRKFYNYKIMYHSNVSLEALAMAGTDHVKWGMDLEEWERMDMDPPPQHLYAEEFDDYETPACEEHIEVVKVKTIPSFYEFFEFLVVCYDSHKVVMKGAKHDPSDGKIDHQAHSVELDPSMMLIEFTRVQDV</sequence>
<dbReference type="EMBL" id="SZYD01000001">
    <property type="protein sequence ID" value="KAD7478451.1"/>
    <property type="molecule type" value="Genomic_DNA"/>
</dbReference>
<dbReference type="AlphaFoldDB" id="A0A5N6Q3A0"/>
<gene>
    <name evidence="1" type="ORF">E3N88_01587</name>
</gene>
<protein>
    <submittedName>
        <fullName evidence="1">Uncharacterized protein</fullName>
    </submittedName>
</protein>
<dbReference type="OrthoDB" id="1719622at2759"/>